<evidence type="ECO:0000313" key="8">
    <source>
        <dbReference type="EMBL" id="MST61271.1"/>
    </source>
</evidence>
<evidence type="ECO:0000256" key="1">
    <source>
        <dbReference type="ARBA" id="ARBA00004651"/>
    </source>
</evidence>
<dbReference type="GO" id="GO:0022857">
    <property type="term" value="F:transmembrane transporter activity"/>
    <property type="evidence" value="ECO:0007669"/>
    <property type="project" value="InterPro"/>
</dbReference>
<keyword evidence="3 7" id="KW-0812">Transmembrane</keyword>
<dbReference type="Gene3D" id="1.20.1250.20">
    <property type="entry name" value="MFS general substrate transporter like domains"/>
    <property type="match status" value="1"/>
</dbReference>
<keyword evidence="2" id="KW-1003">Cell membrane</keyword>
<name>A0A6N7WZ61_9ACTN</name>
<evidence type="ECO:0000256" key="2">
    <source>
        <dbReference type="ARBA" id="ARBA00022475"/>
    </source>
</evidence>
<dbReference type="AlphaFoldDB" id="A0A6N7WZ61"/>
<evidence type="ECO:0000256" key="4">
    <source>
        <dbReference type="ARBA" id="ARBA00022989"/>
    </source>
</evidence>
<keyword evidence="5 7" id="KW-0472">Membrane</keyword>
<dbReference type="PANTHER" id="PTHR23513">
    <property type="entry name" value="INTEGRAL MEMBRANE EFFLUX PROTEIN-RELATED"/>
    <property type="match status" value="1"/>
</dbReference>
<accession>A0A6N7WZ61</accession>
<dbReference type="Proteomes" id="UP000434342">
    <property type="component" value="Unassembled WGS sequence"/>
</dbReference>
<dbReference type="GO" id="GO:0005886">
    <property type="term" value="C:plasma membrane"/>
    <property type="evidence" value="ECO:0007669"/>
    <property type="project" value="UniProtKB-SubCell"/>
</dbReference>
<feature type="region of interest" description="Disordered" evidence="6">
    <location>
        <begin position="1"/>
        <end position="29"/>
    </location>
</feature>
<protein>
    <submittedName>
        <fullName evidence="8">MFS transporter</fullName>
    </submittedName>
</protein>
<keyword evidence="4 7" id="KW-1133">Transmembrane helix</keyword>
<evidence type="ECO:0000256" key="5">
    <source>
        <dbReference type="ARBA" id="ARBA00023136"/>
    </source>
</evidence>
<evidence type="ECO:0000256" key="3">
    <source>
        <dbReference type="ARBA" id="ARBA00022692"/>
    </source>
</evidence>
<feature type="transmembrane region" description="Helical" evidence="7">
    <location>
        <begin position="246"/>
        <end position="268"/>
    </location>
</feature>
<comment type="subcellular location">
    <subcellularLocation>
        <location evidence="1">Cell membrane</location>
        <topology evidence="1">Multi-pass membrane protein</topology>
    </subcellularLocation>
</comment>
<gene>
    <name evidence="8" type="ORF">FYJ69_10320</name>
</gene>
<dbReference type="InterPro" id="IPR036259">
    <property type="entry name" value="MFS_trans_sf"/>
</dbReference>
<feature type="transmembrane region" description="Helical" evidence="7">
    <location>
        <begin position="313"/>
        <end position="331"/>
    </location>
</feature>
<feature type="transmembrane region" description="Helical" evidence="7">
    <location>
        <begin position="69"/>
        <end position="94"/>
    </location>
</feature>
<evidence type="ECO:0000313" key="9">
    <source>
        <dbReference type="Proteomes" id="UP000434342"/>
    </source>
</evidence>
<feature type="transmembrane region" description="Helical" evidence="7">
    <location>
        <begin position="337"/>
        <end position="362"/>
    </location>
</feature>
<feature type="transmembrane region" description="Helical" evidence="7">
    <location>
        <begin position="177"/>
        <end position="195"/>
    </location>
</feature>
<evidence type="ECO:0000256" key="6">
    <source>
        <dbReference type="SAM" id="MobiDB-lite"/>
    </source>
</evidence>
<organism evidence="8 9">
    <name type="scientific">Parafannyhessea umbonata</name>
    <dbReference type="NCBI Taxonomy" id="604330"/>
    <lineage>
        <taxon>Bacteria</taxon>
        <taxon>Bacillati</taxon>
        <taxon>Actinomycetota</taxon>
        <taxon>Coriobacteriia</taxon>
        <taxon>Coriobacteriales</taxon>
        <taxon>Atopobiaceae</taxon>
        <taxon>Parafannyhessea</taxon>
    </lineage>
</organism>
<proteinExistence type="predicted"/>
<feature type="transmembrane region" description="Helical" evidence="7">
    <location>
        <begin position="37"/>
        <end position="63"/>
    </location>
</feature>
<dbReference type="Pfam" id="PF07690">
    <property type="entry name" value="MFS_1"/>
    <property type="match status" value="1"/>
</dbReference>
<feature type="transmembrane region" description="Helical" evidence="7">
    <location>
        <begin position="126"/>
        <end position="144"/>
    </location>
</feature>
<dbReference type="CDD" id="cd06173">
    <property type="entry name" value="MFS_MefA_like"/>
    <property type="match status" value="1"/>
</dbReference>
<comment type="caution">
    <text evidence="8">The sequence shown here is derived from an EMBL/GenBank/DDBJ whole genome shotgun (WGS) entry which is preliminary data.</text>
</comment>
<reference evidence="8 9" key="1">
    <citation type="submission" date="2019-08" db="EMBL/GenBank/DDBJ databases">
        <title>In-depth cultivation of the pig gut microbiome towards novel bacterial diversity and tailored functional studies.</title>
        <authorList>
            <person name="Wylensek D."/>
            <person name="Hitch T.C.A."/>
            <person name="Clavel T."/>
        </authorList>
    </citation>
    <scope>NUCLEOTIDE SEQUENCE [LARGE SCALE GENOMIC DNA]</scope>
    <source>
        <strain evidence="8 9">WB01_CNA04</strain>
    </source>
</reference>
<feature type="transmembrane region" description="Helical" evidence="7">
    <location>
        <begin position="288"/>
        <end position="306"/>
    </location>
</feature>
<feature type="transmembrane region" description="Helical" evidence="7">
    <location>
        <begin position="374"/>
        <end position="396"/>
    </location>
</feature>
<feature type="transmembrane region" description="Helical" evidence="7">
    <location>
        <begin position="402"/>
        <end position="423"/>
    </location>
</feature>
<dbReference type="InterPro" id="IPR011701">
    <property type="entry name" value="MFS"/>
</dbReference>
<dbReference type="PANTHER" id="PTHR23513:SF11">
    <property type="entry name" value="STAPHYLOFERRIN A TRANSPORTER"/>
    <property type="match status" value="1"/>
</dbReference>
<feature type="compositionally biased region" description="Basic and acidic residues" evidence="6">
    <location>
        <begin position="1"/>
        <end position="22"/>
    </location>
</feature>
<dbReference type="SUPFAM" id="SSF103473">
    <property type="entry name" value="MFS general substrate transporter"/>
    <property type="match status" value="1"/>
</dbReference>
<evidence type="ECO:0000256" key="7">
    <source>
        <dbReference type="SAM" id="Phobius"/>
    </source>
</evidence>
<sequence length="429" mass="44213">MVSRREAGGSVSERESEREPKAPQDVAPQDGAWRRPYYTILAGQAVSQVGSSAVQFALVWYLAQATASPAAMGVAGLAAFLPGAVLSPVAGIVADRRKRKLVCIASDVAAGIMAVAFALAMGSWGVSVAAVIALLAARAAATAFQAPAMQAMVPQIVPEESLVEAGGMSQAISSASYILGPVVGGALFAAFPLALILVTDLVGALVAAATLGVVPVPDHRAKGERPRLHPVRELRDGLAVFWEDRVLTQVIVSLFVFMVFFMPLSSFYPLMTSDYFGLGAFEGSLVEMSWALGMLVAGLAVAKANFANEVRASFGATVALGATCLACGLLPKSFGGWVAFAVLCGAMGATATCYDVPIVAYMQKSIAPQKLGRAFSAFQIVSMVSTPVGLAVASPVAEALGVSAWFGISGVAIALLGAVMLVLEGKARR</sequence>
<dbReference type="EMBL" id="VUND01000003">
    <property type="protein sequence ID" value="MST61271.1"/>
    <property type="molecule type" value="Genomic_DNA"/>
</dbReference>